<dbReference type="CDD" id="cd00118">
    <property type="entry name" value="LysM"/>
    <property type="match status" value="1"/>
</dbReference>
<evidence type="ECO:0000256" key="5">
    <source>
        <dbReference type="SAM" id="Phobius"/>
    </source>
</evidence>
<dbReference type="SMART" id="SM00257">
    <property type="entry name" value="LysM"/>
    <property type="match status" value="1"/>
</dbReference>
<dbReference type="RefSeq" id="WP_127153654.1">
    <property type="nucleotide sequence ID" value="NZ_CP029042.1"/>
</dbReference>
<reference evidence="7 8" key="1">
    <citation type="submission" date="2018-04" db="EMBL/GenBank/DDBJ databases">
        <title>Complete genome sequences of Streptomyces lydicus strain WYEC and characterization of antagonistic properties of biological control agents.</title>
        <authorList>
            <person name="Mariita R.M."/>
            <person name="Sello J.K."/>
        </authorList>
    </citation>
    <scope>NUCLEOTIDE SEQUENCE [LARGE SCALE GENOMIC DNA]</scope>
    <source>
        <strain evidence="7 8">WYEC 108</strain>
    </source>
</reference>
<dbReference type="GO" id="GO:0003677">
    <property type="term" value="F:DNA binding"/>
    <property type="evidence" value="ECO:0007669"/>
    <property type="project" value="TreeGrafter"/>
</dbReference>
<feature type="region of interest" description="Disordered" evidence="4">
    <location>
        <begin position="164"/>
        <end position="195"/>
    </location>
</feature>
<evidence type="ECO:0000313" key="8">
    <source>
        <dbReference type="Proteomes" id="UP000275579"/>
    </source>
</evidence>
<keyword evidence="5" id="KW-0812">Transmembrane</keyword>
<dbReference type="EMBL" id="CP029042">
    <property type="protein sequence ID" value="AZS74863.1"/>
    <property type="molecule type" value="Genomic_DNA"/>
</dbReference>
<dbReference type="SMART" id="SM01043">
    <property type="entry name" value="BTAD"/>
    <property type="match status" value="1"/>
</dbReference>
<dbReference type="InterPro" id="IPR011990">
    <property type="entry name" value="TPR-like_helical_dom_sf"/>
</dbReference>
<dbReference type="SUPFAM" id="SSF48452">
    <property type="entry name" value="TPR-like"/>
    <property type="match status" value="1"/>
</dbReference>
<dbReference type="InterPro" id="IPR036779">
    <property type="entry name" value="LysM_dom_sf"/>
</dbReference>
<evidence type="ECO:0000256" key="2">
    <source>
        <dbReference type="ARBA" id="ARBA00023015"/>
    </source>
</evidence>
<dbReference type="InterPro" id="IPR005158">
    <property type="entry name" value="BTAD"/>
</dbReference>
<organism evidence="7 8">
    <name type="scientific">Streptomyces lydicus</name>
    <dbReference type="NCBI Taxonomy" id="47763"/>
    <lineage>
        <taxon>Bacteria</taxon>
        <taxon>Bacillati</taxon>
        <taxon>Actinomycetota</taxon>
        <taxon>Actinomycetes</taxon>
        <taxon>Kitasatosporales</taxon>
        <taxon>Streptomycetaceae</taxon>
        <taxon>Streptomyces</taxon>
    </lineage>
</organism>
<feature type="region of interest" description="Disordered" evidence="4">
    <location>
        <begin position="262"/>
        <end position="331"/>
    </location>
</feature>
<dbReference type="Pfam" id="PF01476">
    <property type="entry name" value="LysM"/>
    <property type="match status" value="1"/>
</dbReference>
<feature type="transmembrane region" description="Helical" evidence="5">
    <location>
        <begin position="69"/>
        <end position="90"/>
    </location>
</feature>
<keyword evidence="2" id="KW-0805">Transcription regulation</keyword>
<keyword evidence="5" id="KW-1133">Transmembrane helix</keyword>
<dbReference type="Gene3D" id="1.25.40.10">
    <property type="entry name" value="Tetratricopeptide repeat domain"/>
    <property type="match status" value="1"/>
</dbReference>
<feature type="region of interest" description="Disordered" evidence="4">
    <location>
        <begin position="630"/>
        <end position="685"/>
    </location>
</feature>
<feature type="transmembrane region" description="Helical" evidence="5">
    <location>
        <begin position="110"/>
        <end position="135"/>
    </location>
</feature>
<keyword evidence="3" id="KW-0804">Transcription</keyword>
<dbReference type="AlphaFoldDB" id="A0A3Q9KE01"/>
<proteinExistence type="predicted"/>
<dbReference type="InterPro" id="IPR051677">
    <property type="entry name" value="AfsR-DnrI-RedD_regulator"/>
</dbReference>
<feature type="compositionally biased region" description="Low complexity" evidence="4">
    <location>
        <begin position="388"/>
        <end position="397"/>
    </location>
</feature>
<dbReference type="GO" id="GO:0000160">
    <property type="term" value="P:phosphorelay signal transduction system"/>
    <property type="evidence" value="ECO:0007669"/>
    <property type="project" value="UniProtKB-KW"/>
</dbReference>
<evidence type="ECO:0000313" key="7">
    <source>
        <dbReference type="EMBL" id="AZS74863.1"/>
    </source>
</evidence>
<keyword evidence="1" id="KW-0902">Two-component regulatory system</keyword>
<keyword evidence="5" id="KW-0472">Membrane</keyword>
<gene>
    <name evidence="7" type="ORF">DDE74_31545</name>
</gene>
<feature type="compositionally biased region" description="Low complexity" evidence="4">
    <location>
        <begin position="173"/>
        <end position="184"/>
    </location>
</feature>
<feature type="transmembrane region" description="Helical" evidence="5">
    <location>
        <begin position="12"/>
        <end position="36"/>
    </location>
</feature>
<dbReference type="PANTHER" id="PTHR35807:SF1">
    <property type="entry name" value="TRANSCRIPTIONAL REGULATOR REDD"/>
    <property type="match status" value="1"/>
</dbReference>
<dbReference type="Proteomes" id="UP000275579">
    <property type="component" value="Chromosome"/>
</dbReference>
<dbReference type="PROSITE" id="PS51782">
    <property type="entry name" value="LYSM"/>
    <property type="match status" value="1"/>
</dbReference>
<feature type="region of interest" description="Disordered" evidence="4">
    <location>
        <begin position="519"/>
        <end position="539"/>
    </location>
</feature>
<dbReference type="InterPro" id="IPR018392">
    <property type="entry name" value="LysM"/>
</dbReference>
<dbReference type="GO" id="GO:0006355">
    <property type="term" value="P:regulation of DNA-templated transcription"/>
    <property type="evidence" value="ECO:0007669"/>
    <property type="project" value="TreeGrafter"/>
</dbReference>
<dbReference type="Gene3D" id="3.10.350.10">
    <property type="entry name" value="LysM domain"/>
    <property type="match status" value="1"/>
</dbReference>
<evidence type="ECO:0000256" key="4">
    <source>
        <dbReference type="SAM" id="MobiDB-lite"/>
    </source>
</evidence>
<evidence type="ECO:0000256" key="1">
    <source>
        <dbReference type="ARBA" id="ARBA00023012"/>
    </source>
</evidence>
<accession>A0A3Q9KE01</accession>
<evidence type="ECO:0000259" key="6">
    <source>
        <dbReference type="PROSITE" id="PS51782"/>
    </source>
</evidence>
<dbReference type="Pfam" id="PF03704">
    <property type="entry name" value="BTAD"/>
    <property type="match status" value="1"/>
</dbReference>
<feature type="compositionally biased region" description="Low complexity" evidence="4">
    <location>
        <begin position="267"/>
        <end position="290"/>
    </location>
</feature>
<evidence type="ECO:0000256" key="3">
    <source>
        <dbReference type="ARBA" id="ARBA00023163"/>
    </source>
</evidence>
<name>A0A3Q9KE01_9ACTN</name>
<dbReference type="PANTHER" id="PTHR35807">
    <property type="entry name" value="TRANSCRIPTIONAL REGULATOR REDD-RELATED"/>
    <property type="match status" value="1"/>
</dbReference>
<feature type="domain" description="LysM" evidence="6">
    <location>
        <begin position="203"/>
        <end position="259"/>
    </location>
</feature>
<feature type="region of interest" description="Disordered" evidence="4">
    <location>
        <begin position="388"/>
        <end position="422"/>
    </location>
</feature>
<protein>
    <submittedName>
        <fullName evidence="7">Transcriptional regulator</fullName>
    </submittedName>
</protein>
<sequence>MTPHSALRERLTAGLTVLSTLSFTLALLAGMPYVLWRATGLPWPDRISSWHDLGARLAEPISDPLVIDLLAVVGWVCWAAFACTVVREICWYTAHLPQLLHDRRTHKDHVAALSVKGSLAALCIGTLVIGLLSLWRPSTASAQQPSASHTVRLPIAVTAPLNPSTGRATGRMPAAPGPAKAATARFHPGHSERDAGATAVRHVEYTVREGDTLWDIAHTHLGDALKWPRIYALNKDRVQRDGAQLTDPDLLKSGWQLAIPVSHQPKSTTPSADGPASPSAPDTASQTSSAPPAPARPTPDQKPATGQQLDRTHPASARPRQVGDTADRKVDADRGPAAISLGEASLIGITAAAGLLAARRYWYVYQRRVRRPDDEAPAPALSPLVDKAAQAAHAAAQPHCPDDPEALVTRRTPPQQPRSADTVTIGVDDNAEIPLDVLATAGGCTWTGPGAEDAARALLTGILTAAERQRPGPPRVSAVVPEELSARLLPGLPPQFTALTQAADTAQAVRLAEQHLVAHARAQHDRDTPPPGPEAENIAEKAGPGSLVLLAAPDAAHIGQIQALAARSQPGILTVLTLDTPSPGAEHWHIAADGATTRPGTSARHPGQLELFRLTPDAGRDMTEVLLGAHGQRPHLRALPKQQPPPRVARPQSASVPEEPEPEPAATSDPPPAPASRPQQTTPVRLHVLGPVTLYVRGHDEPVGTNLRPEVHEFLALLAAHPTGLLAADIADKLHLEPGTEQNALKNLRRAVRRALRAATGISEREFILRQGELHKLHPDLIETDLSDFTRILKRAFSSAGESAPDALAHVRAALSHYCGPFAQGADHLWADAIREHLTTQATDAALRLAHQAEHTTAGPHQRDAILLLLEHLGAIHPDHERLTQHALRLYQAAGRHDAARHAYTRLERHLAELGLEPDPATRVLLTPRAHPHQTR</sequence>